<sequence length="66" mass="6782">MGRFLFDFVVGDDWRIAVGVVAALAIGWVLIAGGVSVAVGVIVTSLVIGAGFAVTTLREGRKHRGG</sequence>
<reference evidence="3" key="1">
    <citation type="journal article" date="2019" name="Int. J. Syst. Evol. Microbiol.">
        <title>The Global Catalogue of Microorganisms (GCM) 10K type strain sequencing project: providing services to taxonomists for standard genome sequencing and annotation.</title>
        <authorList>
            <consortium name="The Broad Institute Genomics Platform"/>
            <consortium name="The Broad Institute Genome Sequencing Center for Infectious Disease"/>
            <person name="Wu L."/>
            <person name="Ma J."/>
        </authorList>
    </citation>
    <scope>NUCLEOTIDE SEQUENCE [LARGE SCALE GENOMIC DNA]</scope>
    <source>
        <strain evidence="3">JCM 18304</strain>
    </source>
</reference>
<proteinExistence type="predicted"/>
<keyword evidence="1" id="KW-0812">Transmembrane</keyword>
<evidence type="ECO:0000313" key="2">
    <source>
        <dbReference type="EMBL" id="GAA5185941.1"/>
    </source>
</evidence>
<name>A0ABP9RRV0_9ACTN</name>
<keyword evidence="3" id="KW-1185">Reference proteome</keyword>
<evidence type="ECO:0000313" key="3">
    <source>
        <dbReference type="Proteomes" id="UP001501570"/>
    </source>
</evidence>
<gene>
    <name evidence="2" type="ORF">GCM10023322_31130</name>
</gene>
<comment type="caution">
    <text evidence="2">The sequence shown here is derived from an EMBL/GenBank/DDBJ whole genome shotgun (WGS) entry which is preliminary data.</text>
</comment>
<evidence type="ECO:0000256" key="1">
    <source>
        <dbReference type="SAM" id="Phobius"/>
    </source>
</evidence>
<dbReference type="Proteomes" id="UP001501570">
    <property type="component" value="Unassembled WGS sequence"/>
</dbReference>
<protein>
    <submittedName>
        <fullName evidence="2">Uncharacterized protein</fullName>
    </submittedName>
</protein>
<organism evidence="2 3">
    <name type="scientific">Rugosimonospora acidiphila</name>
    <dbReference type="NCBI Taxonomy" id="556531"/>
    <lineage>
        <taxon>Bacteria</taxon>
        <taxon>Bacillati</taxon>
        <taxon>Actinomycetota</taxon>
        <taxon>Actinomycetes</taxon>
        <taxon>Micromonosporales</taxon>
        <taxon>Micromonosporaceae</taxon>
        <taxon>Rugosimonospora</taxon>
    </lineage>
</organism>
<keyword evidence="1" id="KW-1133">Transmembrane helix</keyword>
<dbReference type="EMBL" id="BAABJQ010000007">
    <property type="protein sequence ID" value="GAA5185941.1"/>
    <property type="molecule type" value="Genomic_DNA"/>
</dbReference>
<accession>A0ABP9RRV0</accession>
<feature type="transmembrane region" description="Helical" evidence="1">
    <location>
        <begin position="12"/>
        <end position="31"/>
    </location>
</feature>
<keyword evidence="1" id="KW-0472">Membrane</keyword>